<dbReference type="EMBL" id="JAGFNK010000294">
    <property type="protein sequence ID" value="KAI9453680.1"/>
    <property type="molecule type" value="Genomic_DNA"/>
</dbReference>
<reference evidence="1" key="1">
    <citation type="submission" date="2021-03" db="EMBL/GenBank/DDBJ databases">
        <title>Evolutionary priming and transition to the ectomycorrhizal habit in an iconic lineage of mushroom-forming fungi: is preadaptation a requirement?</title>
        <authorList>
            <consortium name="DOE Joint Genome Institute"/>
            <person name="Looney B.P."/>
            <person name="Miyauchi S."/>
            <person name="Morin E."/>
            <person name="Drula E."/>
            <person name="Courty P.E."/>
            <person name="Chicoki N."/>
            <person name="Fauchery L."/>
            <person name="Kohler A."/>
            <person name="Kuo A."/>
            <person name="LaButti K."/>
            <person name="Pangilinan J."/>
            <person name="Lipzen A."/>
            <person name="Riley R."/>
            <person name="Andreopoulos W."/>
            <person name="He G."/>
            <person name="Johnson J."/>
            <person name="Barry K.W."/>
            <person name="Grigoriev I.V."/>
            <person name="Nagy L."/>
            <person name="Hibbett D."/>
            <person name="Henrissat B."/>
            <person name="Matheny P.B."/>
            <person name="Labbe J."/>
            <person name="Martin A.F."/>
        </authorList>
    </citation>
    <scope>NUCLEOTIDE SEQUENCE</scope>
    <source>
        <strain evidence="1">BPL698</strain>
    </source>
</reference>
<name>A0ACC0TYF6_9AGAM</name>
<evidence type="ECO:0000313" key="2">
    <source>
        <dbReference type="Proteomes" id="UP001207468"/>
    </source>
</evidence>
<sequence length="264" mass="29648">MPNLLHLPTELLVHIFSDLDVSDLGSCMLTCRGIKDIVQDSLLQYLIHMGLAGVHDPLLPSGPPLPHRLESLQDWSIAWRQPSASLRPPSRILAYTPQADVDLLLCDDYLIDIDLGGRHGYRHNAGYRWLDLRQQSDEWTKIRFEDSLVPLAFTLDLAQQNLLAVLFGCTESATFQLQLVEFRDGSPHPFASRSSLDVALPTRETHYIGLRTYMSMMGPYILIAAGLPPEGTGADILLLADWQKGNIVTLSDANLPHRFYRPIR</sequence>
<proteinExistence type="predicted"/>
<accession>A0ACC0TYF6</accession>
<dbReference type="Proteomes" id="UP001207468">
    <property type="component" value="Unassembled WGS sequence"/>
</dbReference>
<evidence type="ECO:0000313" key="1">
    <source>
        <dbReference type="EMBL" id="KAI9453680.1"/>
    </source>
</evidence>
<gene>
    <name evidence="1" type="ORF">F5148DRAFT_459379</name>
</gene>
<comment type="caution">
    <text evidence="1">The sequence shown here is derived from an EMBL/GenBank/DDBJ whole genome shotgun (WGS) entry which is preliminary data.</text>
</comment>
<protein>
    <submittedName>
        <fullName evidence="1">Uncharacterized protein</fullName>
    </submittedName>
</protein>
<organism evidence="1 2">
    <name type="scientific">Russula earlei</name>
    <dbReference type="NCBI Taxonomy" id="71964"/>
    <lineage>
        <taxon>Eukaryota</taxon>
        <taxon>Fungi</taxon>
        <taxon>Dikarya</taxon>
        <taxon>Basidiomycota</taxon>
        <taxon>Agaricomycotina</taxon>
        <taxon>Agaricomycetes</taxon>
        <taxon>Russulales</taxon>
        <taxon>Russulaceae</taxon>
        <taxon>Russula</taxon>
    </lineage>
</organism>
<keyword evidence="2" id="KW-1185">Reference proteome</keyword>